<name>A0ABT0GLE8_9GAMM</name>
<sequence>MARPNDLAHFAIHADDCERARHFYERVFGWHFLSWGTPGVWMIRTSLHAPVYGTLQQREHPAASGGGMRGFECTIAVADVSTLGDRIVKAGGKILAPPALVEGVGTVIRFEDTEGNPVSAMRYEEHRH</sequence>
<dbReference type="RefSeq" id="WP_248210811.1">
    <property type="nucleotide sequence ID" value="NZ_JALNMH010000013.1"/>
</dbReference>
<comment type="caution">
    <text evidence="2">The sequence shown here is derived from an EMBL/GenBank/DDBJ whole genome shotgun (WGS) entry which is preliminary data.</text>
</comment>
<dbReference type="Proteomes" id="UP001431449">
    <property type="component" value="Unassembled WGS sequence"/>
</dbReference>
<accession>A0ABT0GLE8</accession>
<dbReference type="InterPro" id="IPR052164">
    <property type="entry name" value="Anthracycline_SecMetBiosynth"/>
</dbReference>
<dbReference type="PROSITE" id="PS51819">
    <property type="entry name" value="VOC"/>
    <property type="match status" value="1"/>
</dbReference>
<dbReference type="SUPFAM" id="SSF54593">
    <property type="entry name" value="Glyoxalase/Bleomycin resistance protein/Dihydroxybiphenyl dioxygenase"/>
    <property type="match status" value="1"/>
</dbReference>
<dbReference type="EMBL" id="JALNMH010000013">
    <property type="protein sequence ID" value="MCK7595064.1"/>
    <property type="molecule type" value="Genomic_DNA"/>
</dbReference>
<dbReference type="PANTHER" id="PTHR33993">
    <property type="entry name" value="GLYOXALASE-RELATED"/>
    <property type="match status" value="1"/>
</dbReference>
<dbReference type="InterPro" id="IPR037523">
    <property type="entry name" value="VOC_core"/>
</dbReference>
<evidence type="ECO:0000259" key="1">
    <source>
        <dbReference type="PROSITE" id="PS51819"/>
    </source>
</evidence>
<feature type="domain" description="VOC" evidence="1">
    <location>
        <begin position="6"/>
        <end position="123"/>
    </location>
</feature>
<dbReference type="Pfam" id="PF00903">
    <property type="entry name" value="Glyoxalase"/>
    <property type="match status" value="1"/>
</dbReference>
<organism evidence="2 3">
    <name type="scientific">Pseudomarimonas salicorniae</name>
    <dbReference type="NCBI Taxonomy" id="2933270"/>
    <lineage>
        <taxon>Bacteria</taxon>
        <taxon>Pseudomonadati</taxon>
        <taxon>Pseudomonadota</taxon>
        <taxon>Gammaproteobacteria</taxon>
        <taxon>Lysobacterales</taxon>
        <taxon>Lysobacteraceae</taxon>
        <taxon>Pseudomarimonas</taxon>
    </lineage>
</organism>
<evidence type="ECO:0000313" key="3">
    <source>
        <dbReference type="Proteomes" id="UP001431449"/>
    </source>
</evidence>
<dbReference type="InterPro" id="IPR029068">
    <property type="entry name" value="Glyas_Bleomycin-R_OHBP_Dase"/>
</dbReference>
<protein>
    <submittedName>
        <fullName evidence="2">VOC family protein</fullName>
    </submittedName>
</protein>
<evidence type="ECO:0000313" key="2">
    <source>
        <dbReference type="EMBL" id="MCK7595064.1"/>
    </source>
</evidence>
<keyword evidence="3" id="KW-1185">Reference proteome</keyword>
<reference evidence="2" key="1">
    <citation type="submission" date="2022-04" db="EMBL/GenBank/DDBJ databases">
        <title>Lysobacter sp. CAU 1642 isolated from sea sand.</title>
        <authorList>
            <person name="Kim W."/>
        </authorList>
    </citation>
    <scope>NUCLEOTIDE SEQUENCE</scope>
    <source>
        <strain evidence="2">CAU 1642</strain>
    </source>
</reference>
<dbReference type="InterPro" id="IPR004360">
    <property type="entry name" value="Glyas_Fos-R_dOase_dom"/>
</dbReference>
<proteinExistence type="predicted"/>
<gene>
    <name evidence="2" type="ORF">M0G41_15445</name>
</gene>
<dbReference type="Gene3D" id="3.10.180.10">
    <property type="entry name" value="2,3-Dihydroxybiphenyl 1,2-Dioxygenase, domain 1"/>
    <property type="match status" value="1"/>
</dbReference>